<accession>A0A2P4XAE4</accession>
<organism evidence="1 2">
    <name type="scientific">Phytophthora palmivora</name>
    <dbReference type="NCBI Taxonomy" id="4796"/>
    <lineage>
        <taxon>Eukaryota</taxon>
        <taxon>Sar</taxon>
        <taxon>Stramenopiles</taxon>
        <taxon>Oomycota</taxon>
        <taxon>Peronosporomycetes</taxon>
        <taxon>Peronosporales</taxon>
        <taxon>Peronosporaceae</taxon>
        <taxon>Phytophthora</taxon>
    </lineage>
</organism>
<protein>
    <submittedName>
        <fullName evidence="1">Uncharacterized protein</fullName>
    </submittedName>
</protein>
<comment type="caution">
    <text evidence="1">The sequence shown here is derived from an EMBL/GenBank/DDBJ whole genome shotgun (WGS) entry which is preliminary data.</text>
</comment>
<dbReference type="OrthoDB" id="88674at2759"/>
<evidence type="ECO:0000313" key="1">
    <source>
        <dbReference type="EMBL" id="POM62516.1"/>
    </source>
</evidence>
<dbReference type="EMBL" id="NCKW01015552">
    <property type="protein sequence ID" value="POM62516.1"/>
    <property type="molecule type" value="Genomic_DNA"/>
</dbReference>
<reference evidence="1 2" key="1">
    <citation type="journal article" date="2017" name="Genome Biol. Evol.">
        <title>Phytophthora megakarya and P. palmivora, closely related causal agents of cacao black pod rot, underwent increases in genome sizes and gene numbers by different mechanisms.</title>
        <authorList>
            <person name="Ali S.S."/>
            <person name="Shao J."/>
            <person name="Lary D.J."/>
            <person name="Kronmiller B."/>
            <person name="Shen D."/>
            <person name="Strem M.D."/>
            <person name="Amoako-Attah I."/>
            <person name="Akrofi A.Y."/>
            <person name="Begoude B.A."/>
            <person name="Ten Hoopen G.M."/>
            <person name="Coulibaly K."/>
            <person name="Kebe B.I."/>
            <person name="Melnick R.L."/>
            <person name="Guiltinan M.J."/>
            <person name="Tyler B.M."/>
            <person name="Meinhardt L.W."/>
            <person name="Bailey B.A."/>
        </authorList>
    </citation>
    <scope>NUCLEOTIDE SEQUENCE [LARGE SCALE GENOMIC DNA]</scope>
    <source>
        <strain evidence="2">sbr112.9</strain>
    </source>
</reference>
<proteinExistence type="predicted"/>
<keyword evidence="2" id="KW-1185">Reference proteome</keyword>
<gene>
    <name evidence="1" type="ORF">PHPALM_28325</name>
</gene>
<dbReference type="AlphaFoldDB" id="A0A2P4XAE4"/>
<sequence>MGSLQTTSAETNKLLLERHHGVIDESVVLEMQRITTSTMIYRATYSKIFKREWCISPGTVNTSLTQIQLKLEDEGAELSLSLAAQRFCQDSRSWKVNKATLKRSTQILVKCNCFRTSPIEFATEVVFRGYGEDYNRMNRTKIYALCWNDQNPKVITSNRGITLPGSDCVRVRRRCVIENG</sequence>
<evidence type="ECO:0000313" key="2">
    <source>
        <dbReference type="Proteomes" id="UP000237271"/>
    </source>
</evidence>
<name>A0A2P4XAE4_9STRA</name>
<dbReference type="Proteomes" id="UP000237271">
    <property type="component" value="Unassembled WGS sequence"/>
</dbReference>